<reference evidence="1" key="1">
    <citation type="submission" date="2006-10" db="EMBL/GenBank/DDBJ databases">
        <authorList>
            <person name="Amadeo P."/>
            <person name="Zhao Q."/>
            <person name="Wortman J."/>
            <person name="Fraser-Liggett C."/>
            <person name="Carlton J."/>
        </authorList>
    </citation>
    <scope>NUCLEOTIDE SEQUENCE</scope>
    <source>
        <strain evidence="1">G3</strain>
    </source>
</reference>
<organism evidence="1 2">
    <name type="scientific">Trichomonas vaginalis (strain ATCC PRA-98 / G3)</name>
    <dbReference type="NCBI Taxonomy" id="412133"/>
    <lineage>
        <taxon>Eukaryota</taxon>
        <taxon>Metamonada</taxon>
        <taxon>Parabasalia</taxon>
        <taxon>Trichomonadida</taxon>
        <taxon>Trichomonadidae</taxon>
        <taxon>Trichomonas</taxon>
    </lineage>
</organism>
<keyword evidence="2" id="KW-1185">Reference proteome</keyword>
<dbReference type="InParanoid" id="A2DJ34"/>
<dbReference type="VEuPathDB" id="TrichDB:TVAG_228720"/>
<dbReference type="EMBL" id="DS113206">
    <property type="protein sequence ID" value="EAY19609.1"/>
    <property type="molecule type" value="Genomic_DNA"/>
</dbReference>
<dbReference type="RefSeq" id="XP_001580595.1">
    <property type="nucleotide sequence ID" value="XM_001580545.1"/>
</dbReference>
<protein>
    <recommendedName>
        <fullName evidence="3">Right handed beta helix domain-containing protein</fullName>
    </recommendedName>
</protein>
<dbReference type="Proteomes" id="UP000001542">
    <property type="component" value="Unassembled WGS sequence"/>
</dbReference>
<evidence type="ECO:0008006" key="3">
    <source>
        <dbReference type="Google" id="ProtNLM"/>
    </source>
</evidence>
<reference evidence="1" key="2">
    <citation type="journal article" date="2007" name="Science">
        <title>Draft genome sequence of the sexually transmitted pathogen Trichomonas vaginalis.</title>
        <authorList>
            <person name="Carlton J.M."/>
            <person name="Hirt R.P."/>
            <person name="Silva J.C."/>
            <person name="Delcher A.L."/>
            <person name="Schatz M."/>
            <person name="Zhao Q."/>
            <person name="Wortman J.R."/>
            <person name="Bidwell S.L."/>
            <person name="Alsmark U.C.M."/>
            <person name="Besteiro S."/>
            <person name="Sicheritz-Ponten T."/>
            <person name="Noel C.J."/>
            <person name="Dacks J.B."/>
            <person name="Foster P.G."/>
            <person name="Simillion C."/>
            <person name="Van de Peer Y."/>
            <person name="Miranda-Saavedra D."/>
            <person name="Barton G.J."/>
            <person name="Westrop G.D."/>
            <person name="Mueller S."/>
            <person name="Dessi D."/>
            <person name="Fiori P.L."/>
            <person name="Ren Q."/>
            <person name="Paulsen I."/>
            <person name="Zhang H."/>
            <person name="Bastida-Corcuera F.D."/>
            <person name="Simoes-Barbosa A."/>
            <person name="Brown M.T."/>
            <person name="Hayes R.D."/>
            <person name="Mukherjee M."/>
            <person name="Okumura C.Y."/>
            <person name="Schneider R."/>
            <person name="Smith A.J."/>
            <person name="Vanacova S."/>
            <person name="Villalvazo M."/>
            <person name="Haas B.J."/>
            <person name="Pertea M."/>
            <person name="Feldblyum T.V."/>
            <person name="Utterback T.R."/>
            <person name="Shu C.L."/>
            <person name="Osoegawa K."/>
            <person name="de Jong P.J."/>
            <person name="Hrdy I."/>
            <person name="Horvathova L."/>
            <person name="Zubacova Z."/>
            <person name="Dolezal P."/>
            <person name="Malik S.B."/>
            <person name="Logsdon J.M. Jr."/>
            <person name="Henze K."/>
            <person name="Gupta A."/>
            <person name="Wang C.C."/>
            <person name="Dunne R.L."/>
            <person name="Upcroft J.A."/>
            <person name="Upcroft P."/>
            <person name="White O."/>
            <person name="Salzberg S.L."/>
            <person name="Tang P."/>
            <person name="Chiu C.-H."/>
            <person name="Lee Y.-S."/>
            <person name="Embley T.M."/>
            <person name="Coombs G.H."/>
            <person name="Mottram J.C."/>
            <person name="Tachezy J."/>
            <person name="Fraser-Liggett C.M."/>
            <person name="Johnson P.J."/>
        </authorList>
    </citation>
    <scope>NUCLEOTIDE SEQUENCE [LARGE SCALE GENOMIC DNA]</scope>
    <source>
        <strain evidence="1">G3</strain>
    </source>
</reference>
<accession>A2DJ34</accession>
<name>A2DJ34_TRIV3</name>
<dbReference type="KEGG" id="tva:5465137"/>
<sequence>MPVNNQEYFVLLSFFFDFKNGAIQYSRNDIKVLHSECNFNNNTRTDRGGSVYFECNSSFVQNKICSLSSQTTVTGSEGGHHSFSNSKDSSKLNFFYYSSICLCGNEKSVKTISLFNGNISVRSTNISQCTAYAVSGYGLHPLTDTTVSFCTIENTTCKPDHIVLGHYQYKPHFVSFCNILNNKQSTTEFGMIYCNIVITIENCSIFGNEGPSGFRLFSIDFGYSFTVKNSYVQSSPSIPNGITTENIKAEEKYLTLSHLSTSKCEALIPIVNNDDNKIIKEEDDTFNPEYVKFIQSLFVPLSSPNITST</sequence>
<evidence type="ECO:0000313" key="2">
    <source>
        <dbReference type="Proteomes" id="UP000001542"/>
    </source>
</evidence>
<gene>
    <name evidence="1" type="ORF">TVAG_228720</name>
</gene>
<evidence type="ECO:0000313" key="1">
    <source>
        <dbReference type="EMBL" id="EAY19609.1"/>
    </source>
</evidence>
<dbReference type="VEuPathDB" id="TrichDB:TVAGG3_0470840"/>
<proteinExistence type="predicted"/>
<dbReference type="AlphaFoldDB" id="A2DJ34"/>